<organism evidence="2">
    <name type="scientific">marine sediment metagenome</name>
    <dbReference type="NCBI Taxonomy" id="412755"/>
    <lineage>
        <taxon>unclassified sequences</taxon>
        <taxon>metagenomes</taxon>
        <taxon>ecological metagenomes</taxon>
    </lineage>
</organism>
<dbReference type="GO" id="GO:0003824">
    <property type="term" value="F:catalytic activity"/>
    <property type="evidence" value="ECO:0007669"/>
    <property type="project" value="InterPro"/>
</dbReference>
<evidence type="ECO:0000313" key="2">
    <source>
        <dbReference type="EMBL" id="GAH93940.1"/>
    </source>
</evidence>
<gene>
    <name evidence="2" type="ORF">S03H2_69017</name>
</gene>
<proteinExistence type="predicted"/>
<feature type="domain" description="PFL" evidence="1">
    <location>
        <begin position="1"/>
        <end position="149"/>
    </location>
</feature>
<comment type="caution">
    <text evidence="2">The sequence shown here is derived from an EMBL/GenBank/DDBJ whole genome shotgun (WGS) entry which is preliminary data.</text>
</comment>
<dbReference type="InterPro" id="IPR004184">
    <property type="entry name" value="PFL_dom"/>
</dbReference>
<reference evidence="2" key="1">
    <citation type="journal article" date="2014" name="Front. Microbiol.">
        <title>High frequency of phylogenetically diverse reductive dehalogenase-homologous genes in deep subseafloor sedimentary metagenomes.</title>
        <authorList>
            <person name="Kawai M."/>
            <person name="Futagami T."/>
            <person name="Toyoda A."/>
            <person name="Takaki Y."/>
            <person name="Nishi S."/>
            <person name="Hori S."/>
            <person name="Arai W."/>
            <person name="Tsubouchi T."/>
            <person name="Morono Y."/>
            <person name="Uchiyama I."/>
            <person name="Ito T."/>
            <person name="Fujiyama A."/>
            <person name="Inagaki F."/>
            <person name="Takami H."/>
        </authorList>
    </citation>
    <scope>NUCLEOTIDE SEQUENCE</scope>
    <source>
        <strain evidence="2">Expedition CK06-06</strain>
    </source>
</reference>
<dbReference type="SUPFAM" id="SSF51998">
    <property type="entry name" value="PFL-like glycyl radical enzymes"/>
    <property type="match status" value="1"/>
</dbReference>
<name>X1KK07_9ZZZZ</name>
<accession>X1KK07</accession>
<dbReference type="PANTHER" id="PTHR43641:SF2">
    <property type="entry name" value="DEHYDRATASE YBIW-RELATED"/>
    <property type="match status" value="1"/>
</dbReference>
<sequence length="149" mass="17056">VGHFFPGHENVLKYGINGLIQKAEEKMKIFYGSTPENIKKRNFLQSVTIVCNAVKSFIQRFSNLAKDLAKNELNPKRQEELLEISEICHNISENPPKSFKEALQLIHFTHLISGLEDGGFAISIGRLDQYLYPYYLKDKNEGKISNEEP</sequence>
<dbReference type="EMBL" id="BARU01045504">
    <property type="protein sequence ID" value="GAH93940.1"/>
    <property type="molecule type" value="Genomic_DNA"/>
</dbReference>
<dbReference type="Pfam" id="PF02901">
    <property type="entry name" value="PFL-like"/>
    <property type="match status" value="1"/>
</dbReference>
<dbReference type="GO" id="GO:0005829">
    <property type="term" value="C:cytosol"/>
    <property type="evidence" value="ECO:0007669"/>
    <property type="project" value="TreeGrafter"/>
</dbReference>
<evidence type="ECO:0000259" key="1">
    <source>
        <dbReference type="PROSITE" id="PS51554"/>
    </source>
</evidence>
<dbReference type="PANTHER" id="PTHR43641">
    <property type="entry name" value="FORMATE ACETYLTRANSFERASE 3-RELATED"/>
    <property type="match status" value="1"/>
</dbReference>
<protein>
    <recommendedName>
        <fullName evidence="1">PFL domain-containing protein</fullName>
    </recommendedName>
</protein>
<dbReference type="AlphaFoldDB" id="X1KK07"/>
<dbReference type="InterPro" id="IPR051215">
    <property type="entry name" value="GRE"/>
</dbReference>
<dbReference type="PROSITE" id="PS51554">
    <property type="entry name" value="PFL"/>
    <property type="match status" value="1"/>
</dbReference>
<feature type="non-terminal residue" evidence="2">
    <location>
        <position position="1"/>
    </location>
</feature>
<dbReference type="Gene3D" id="3.20.70.20">
    <property type="match status" value="1"/>
</dbReference>
<feature type="non-terminal residue" evidence="2">
    <location>
        <position position="149"/>
    </location>
</feature>